<dbReference type="Pfam" id="PF00005">
    <property type="entry name" value="ABC_tran"/>
    <property type="match status" value="1"/>
</dbReference>
<evidence type="ECO:0000256" key="1">
    <source>
        <dbReference type="ARBA" id="ARBA00022741"/>
    </source>
</evidence>
<comment type="caution">
    <text evidence="4">The sequence shown here is derived from an EMBL/GenBank/DDBJ whole genome shotgun (WGS) entry which is preliminary data.</text>
</comment>
<dbReference type="InterPro" id="IPR027417">
    <property type="entry name" value="P-loop_NTPase"/>
</dbReference>
<gene>
    <name evidence="4" type="ORF">HMPREF9488_03499</name>
</gene>
<dbReference type="InterPro" id="IPR003593">
    <property type="entry name" value="AAA+_ATPase"/>
</dbReference>
<dbReference type="PROSITE" id="PS50893">
    <property type="entry name" value="ABC_TRANSPORTER_2"/>
    <property type="match status" value="1"/>
</dbReference>
<dbReference type="OrthoDB" id="9804819at2"/>
<dbReference type="RefSeq" id="WP_008790581.1">
    <property type="nucleotide sequence ID" value="NZ_AKCB01000001.1"/>
</dbReference>
<dbReference type="EMBL" id="ADKX01000049">
    <property type="protein sequence ID" value="EFW03217.1"/>
    <property type="molecule type" value="Genomic_DNA"/>
</dbReference>
<keyword evidence="2" id="KW-0067">ATP-binding</keyword>
<evidence type="ECO:0000313" key="4">
    <source>
        <dbReference type="EMBL" id="EFW03217.1"/>
    </source>
</evidence>
<dbReference type="Proteomes" id="UP000003157">
    <property type="component" value="Unassembled WGS sequence"/>
</dbReference>
<dbReference type="InterPro" id="IPR003439">
    <property type="entry name" value="ABC_transporter-like_ATP-bd"/>
</dbReference>
<accession>E7GFF6</accession>
<keyword evidence="1" id="KW-0547">Nucleotide-binding</keyword>
<dbReference type="GO" id="GO:0016887">
    <property type="term" value="F:ATP hydrolysis activity"/>
    <property type="evidence" value="ECO:0007669"/>
    <property type="project" value="InterPro"/>
</dbReference>
<keyword evidence="5" id="KW-1185">Reference proteome</keyword>
<dbReference type="HOGENOM" id="CLU_000604_1_2_9"/>
<dbReference type="SMART" id="SM00382">
    <property type="entry name" value="AAA"/>
    <property type="match status" value="1"/>
</dbReference>
<protein>
    <submittedName>
        <fullName evidence="4">ABC-type MDR transport system</fullName>
    </submittedName>
</protein>
<sequence>MNKILEVQHIEKSYRENKAVDDLSFHVNEGEILGLLGPNGAGKSTTISILSTILKSDAGKINVFDLPLESHINEIKGRLGIVPQEIAIYEDISAYRNVAFFASLYGLKKNELEERVMNALAFVGLEDKKNDAPKTFSGGMKRRLNIACAIAHQPKLLILDEPTVGIDPQSRNHILSSLKRLKEMGTTIIYTTHYMEEVEEIADRIVIMDKGTKIAEGTLKQLLERYKDTLIYKLYLEKFSSDIEKQLSDIDGVEAVEQAEDFLKITVSKNDDALDKIILLLVQQNCHITKMETEEGNLEMVFLELTGKKLRD</sequence>
<dbReference type="PANTHER" id="PTHR43582">
    <property type="entry name" value="LINEARMYCIN RESISTANCE ATP-BINDING PROTEIN LNRL"/>
    <property type="match status" value="1"/>
</dbReference>
<evidence type="ECO:0000259" key="3">
    <source>
        <dbReference type="PROSITE" id="PS50893"/>
    </source>
</evidence>
<dbReference type="STRING" id="100884.GCA_000269565_00621"/>
<proteinExistence type="predicted"/>
<evidence type="ECO:0000313" key="5">
    <source>
        <dbReference type="Proteomes" id="UP000003157"/>
    </source>
</evidence>
<reference evidence="4 5" key="1">
    <citation type="submission" date="2010-12" db="EMBL/GenBank/DDBJ databases">
        <title>The Genome Sequence of Coprobacillus sp. strain 29_1.</title>
        <authorList>
            <consortium name="The Broad Institute Genome Sequencing Platform"/>
            <person name="Earl A."/>
            <person name="Ward D."/>
            <person name="Feldgarden M."/>
            <person name="Gevers D."/>
            <person name="Daigneault M."/>
            <person name="Sibley C.D."/>
            <person name="White A."/>
            <person name="Strauss J."/>
            <person name="Allen-Vercoe E."/>
            <person name="Young S.K."/>
            <person name="Zeng Q."/>
            <person name="Gargeya S."/>
            <person name="Fitzgerald M."/>
            <person name="Haas B."/>
            <person name="Abouelleil A."/>
            <person name="Alvarado L."/>
            <person name="Arachchi H.M."/>
            <person name="Berlin A."/>
            <person name="Brown A."/>
            <person name="Chapman S.B."/>
            <person name="Chen Z."/>
            <person name="Dunbar C."/>
            <person name="Freedman E."/>
            <person name="Gearin G."/>
            <person name="Gellesch M."/>
            <person name="Goldberg J."/>
            <person name="Griggs A."/>
            <person name="Gujja S."/>
            <person name="Heilman E."/>
            <person name="Heiman D."/>
            <person name="Howarth C."/>
            <person name="Larson L."/>
            <person name="Lui A."/>
            <person name="MacDonald P.J.P."/>
            <person name="Mehta T."/>
            <person name="Montmayeur A."/>
            <person name="Murphy C."/>
            <person name="Neiman D."/>
            <person name="Pearson M."/>
            <person name="Priest M."/>
            <person name="Roberts A."/>
            <person name="Saif S."/>
            <person name="Shea T."/>
            <person name="Shenoy N."/>
            <person name="Sisk P."/>
            <person name="Stolte C."/>
            <person name="Sykes S."/>
            <person name="White J."/>
            <person name="Yandava C."/>
            <person name="Nusbaum C."/>
            <person name="Birren B."/>
        </authorList>
    </citation>
    <scope>NUCLEOTIDE SEQUENCE [LARGE SCALE GENOMIC DNA]</scope>
    <source>
        <strain evidence="4 5">29_1</strain>
    </source>
</reference>
<name>E7GFF6_9FIRM</name>
<feature type="domain" description="ABC transporter" evidence="3">
    <location>
        <begin position="5"/>
        <end position="235"/>
    </location>
</feature>
<dbReference type="PROSITE" id="PS00211">
    <property type="entry name" value="ABC_TRANSPORTER_1"/>
    <property type="match status" value="1"/>
</dbReference>
<dbReference type="SUPFAM" id="SSF52540">
    <property type="entry name" value="P-loop containing nucleoside triphosphate hydrolases"/>
    <property type="match status" value="1"/>
</dbReference>
<dbReference type="InterPro" id="IPR017871">
    <property type="entry name" value="ABC_transporter-like_CS"/>
</dbReference>
<dbReference type="eggNOG" id="COG1131">
    <property type="taxonomic scope" value="Bacteria"/>
</dbReference>
<evidence type="ECO:0000256" key="2">
    <source>
        <dbReference type="ARBA" id="ARBA00022840"/>
    </source>
</evidence>
<organism evidence="4 5">
    <name type="scientific">Coprobacillus cateniformis</name>
    <dbReference type="NCBI Taxonomy" id="100884"/>
    <lineage>
        <taxon>Bacteria</taxon>
        <taxon>Bacillati</taxon>
        <taxon>Bacillota</taxon>
        <taxon>Erysipelotrichia</taxon>
        <taxon>Erysipelotrichales</taxon>
        <taxon>Coprobacillaceae</taxon>
        <taxon>Coprobacillus</taxon>
    </lineage>
</organism>
<dbReference type="GeneID" id="78228521"/>
<dbReference type="GO" id="GO:0005524">
    <property type="term" value="F:ATP binding"/>
    <property type="evidence" value="ECO:0007669"/>
    <property type="project" value="UniProtKB-KW"/>
</dbReference>
<dbReference type="AlphaFoldDB" id="E7GFF6"/>
<dbReference type="PANTHER" id="PTHR43582:SF2">
    <property type="entry name" value="LINEARMYCIN RESISTANCE ATP-BINDING PROTEIN LNRL"/>
    <property type="match status" value="1"/>
</dbReference>
<dbReference type="Gene3D" id="3.40.50.300">
    <property type="entry name" value="P-loop containing nucleotide triphosphate hydrolases"/>
    <property type="match status" value="1"/>
</dbReference>